<dbReference type="Proteomes" id="UP001597216">
    <property type="component" value="Unassembled WGS sequence"/>
</dbReference>
<evidence type="ECO:0000313" key="1">
    <source>
        <dbReference type="EMBL" id="MFD1189455.1"/>
    </source>
</evidence>
<organism evidence="1 2">
    <name type="scientific">Phenylobacterium conjunctum</name>
    <dbReference type="NCBI Taxonomy" id="1298959"/>
    <lineage>
        <taxon>Bacteria</taxon>
        <taxon>Pseudomonadati</taxon>
        <taxon>Pseudomonadota</taxon>
        <taxon>Alphaproteobacteria</taxon>
        <taxon>Caulobacterales</taxon>
        <taxon>Caulobacteraceae</taxon>
        <taxon>Phenylobacterium</taxon>
    </lineage>
</organism>
<dbReference type="InterPro" id="IPR018531">
    <property type="entry name" value="DUF1993"/>
</dbReference>
<name>A0ABW3T1E2_9CAUL</name>
<sequence length="173" mass="18650">MSFSLYDASAPVYLNMLRNLVAILDKAAAHAQANGVDIATYLDARIAPDMHPLTRQIQMVSDGAKGGVARLAGVEAPSMPDTETTFAELKERLAKTIAYVESLKPEQIAGREDETIELKFPGQTMTFTGASFLTTFSMPNFMFHVTTAYAILRAQGVPLGKMDFLAGARMAGA</sequence>
<dbReference type="Pfam" id="PF09351">
    <property type="entry name" value="DUF1993"/>
    <property type="match status" value="1"/>
</dbReference>
<dbReference type="InterPro" id="IPR034660">
    <property type="entry name" value="DinB/YfiT-like"/>
</dbReference>
<dbReference type="EMBL" id="JBHTLQ010000004">
    <property type="protein sequence ID" value="MFD1189455.1"/>
    <property type="molecule type" value="Genomic_DNA"/>
</dbReference>
<keyword evidence="2" id="KW-1185">Reference proteome</keyword>
<proteinExistence type="predicted"/>
<dbReference type="RefSeq" id="WP_377352314.1">
    <property type="nucleotide sequence ID" value="NZ_JBHTLQ010000004.1"/>
</dbReference>
<evidence type="ECO:0000313" key="2">
    <source>
        <dbReference type="Proteomes" id="UP001597216"/>
    </source>
</evidence>
<reference evidence="2" key="1">
    <citation type="journal article" date="2019" name="Int. J. Syst. Evol. Microbiol.">
        <title>The Global Catalogue of Microorganisms (GCM) 10K type strain sequencing project: providing services to taxonomists for standard genome sequencing and annotation.</title>
        <authorList>
            <consortium name="The Broad Institute Genomics Platform"/>
            <consortium name="The Broad Institute Genome Sequencing Center for Infectious Disease"/>
            <person name="Wu L."/>
            <person name="Ma J."/>
        </authorList>
    </citation>
    <scope>NUCLEOTIDE SEQUENCE [LARGE SCALE GENOMIC DNA]</scope>
    <source>
        <strain evidence="2">CCUG 55074</strain>
    </source>
</reference>
<dbReference type="Gene3D" id="1.20.120.450">
    <property type="entry name" value="dinb family like domain"/>
    <property type="match status" value="1"/>
</dbReference>
<comment type="caution">
    <text evidence="1">The sequence shown here is derived from an EMBL/GenBank/DDBJ whole genome shotgun (WGS) entry which is preliminary data.</text>
</comment>
<dbReference type="PANTHER" id="PTHR36922:SF1">
    <property type="entry name" value="DUF1993 DOMAIN-CONTAINING PROTEIN"/>
    <property type="match status" value="1"/>
</dbReference>
<dbReference type="PANTHER" id="PTHR36922">
    <property type="entry name" value="BLL2446 PROTEIN"/>
    <property type="match status" value="1"/>
</dbReference>
<accession>A0ABW3T1E2</accession>
<gene>
    <name evidence="1" type="ORF">ACFQ27_02595</name>
</gene>
<dbReference type="SUPFAM" id="SSF109854">
    <property type="entry name" value="DinB/YfiT-like putative metalloenzymes"/>
    <property type="match status" value="1"/>
</dbReference>
<protein>
    <submittedName>
        <fullName evidence="1">DUF1993 family protein</fullName>
    </submittedName>
</protein>